<dbReference type="SUPFAM" id="SSF50998">
    <property type="entry name" value="Quinoprotein alcohol dehydrogenase-like"/>
    <property type="match status" value="1"/>
</dbReference>
<dbReference type="Gene3D" id="2.130.10.10">
    <property type="entry name" value="YVTN repeat-like/Quinoprotein amine dehydrogenase"/>
    <property type="match status" value="2"/>
</dbReference>
<dbReference type="AlphaFoldDB" id="A0A6S6SY97"/>
<evidence type="ECO:0000313" key="2">
    <source>
        <dbReference type="EMBL" id="CAA6815690.1"/>
    </source>
</evidence>
<accession>A0A6S6SY97</accession>
<sequence length="472" mass="52711">MYTIYLELSEDAGASHKFYEVKVVDTVLTIRYGRIGTDGTVSTKTLATEELAKKEADKKVKAKKKKGYEEAVMGVRKKRAITRRSISSSRSSAKKAPVLWKFKSSSSAFGIYIDKDYCWVGNEAGSVYKLNHQGEVINQYQLPDGVKCIMADGDWIYVGCDDGNVYDLTGKCPRKAYEINEDVDIYWLDINNGLLGVSDSKGGITVINYEDEEQWRKNSKGSSGWMVRCDDVGRVYHGHSGGVSCYYGFNGDNIWNQKTRGGVLFGWRTDETVLAATSNSWLELFDKDGKKIREMKGDSAFYSCATAPHNEFVFGGDDSSSVYCYDQDGKRLWKLATTCGSAFSMQYFEEKIYVVTTDGSLACIDASEEAIKNAEAGQVPEYVDIKAPKKVAIVNSTVLDTVPADVNGVTLKCIKEGSKLRVKVVTEGYHNDWNVQFPKNLRKENAVYVVSEVRESTESGFYRVFGDIYIKN</sequence>
<dbReference type="Gene3D" id="2.20.140.10">
    <property type="entry name" value="WGR domain"/>
    <property type="match status" value="1"/>
</dbReference>
<dbReference type="PROSITE" id="PS51977">
    <property type="entry name" value="WGR"/>
    <property type="match status" value="1"/>
</dbReference>
<dbReference type="PANTHER" id="PTHR30634">
    <property type="entry name" value="OUTER MEMBRANE LOLAB LIPOPROTEIN INSERTION APPARATUS"/>
    <property type="match status" value="1"/>
</dbReference>
<dbReference type="InterPro" id="IPR049809">
    <property type="entry name" value="YehF/YfeS-like_WGR"/>
</dbReference>
<organism evidence="2">
    <name type="scientific">uncultured Aureispira sp</name>
    <dbReference type="NCBI Taxonomy" id="1331704"/>
    <lineage>
        <taxon>Bacteria</taxon>
        <taxon>Pseudomonadati</taxon>
        <taxon>Bacteroidota</taxon>
        <taxon>Saprospiria</taxon>
        <taxon>Saprospirales</taxon>
        <taxon>Saprospiraceae</taxon>
        <taxon>Aureispira</taxon>
        <taxon>environmental samples</taxon>
    </lineage>
</organism>
<dbReference type="PANTHER" id="PTHR30634:SF13">
    <property type="entry name" value="PROTEIN YEHF"/>
    <property type="match status" value="1"/>
</dbReference>
<dbReference type="Pfam" id="PF05406">
    <property type="entry name" value="WGR"/>
    <property type="match status" value="1"/>
</dbReference>
<dbReference type="InterPro" id="IPR036930">
    <property type="entry name" value="WGR_dom_sf"/>
</dbReference>
<protein>
    <recommendedName>
        <fullName evidence="1">WGR domain-containing protein</fullName>
    </recommendedName>
</protein>
<proteinExistence type="predicted"/>
<dbReference type="EMBL" id="CACVAQ010000228">
    <property type="protein sequence ID" value="CAA6815690.1"/>
    <property type="molecule type" value="Genomic_DNA"/>
</dbReference>
<dbReference type="InterPro" id="IPR011047">
    <property type="entry name" value="Quinoprotein_ADH-like_sf"/>
</dbReference>
<dbReference type="InterPro" id="IPR008893">
    <property type="entry name" value="WGR_domain"/>
</dbReference>
<dbReference type="SUPFAM" id="SSF142921">
    <property type="entry name" value="WGR domain-like"/>
    <property type="match status" value="1"/>
</dbReference>
<dbReference type="InterPro" id="IPR015943">
    <property type="entry name" value="WD40/YVTN_repeat-like_dom_sf"/>
</dbReference>
<reference evidence="2" key="1">
    <citation type="submission" date="2020-01" db="EMBL/GenBank/DDBJ databases">
        <authorList>
            <person name="Meier V. D."/>
            <person name="Meier V D."/>
        </authorList>
    </citation>
    <scope>NUCLEOTIDE SEQUENCE</scope>
    <source>
        <strain evidence="2">HLG_WM_MAG_10</strain>
    </source>
</reference>
<feature type="domain" description="WGR" evidence="1">
    <location>
        <begin position="1"/>
        <end position="81"/>
    </location>
</feature>
<dbReference type="SMART" id="SM00773">
    <property type="entry name" value="WGR"/>
    <property type="match status" value="1"/>
</dbReference>
<gene>
    <name evidence="2" type="ORF">HELGO_WM41919</name>
</gene>
<dbReference type="InterPro" id="IPR050458">
    <property type="entry name" value="LolB"/>
</dbReference>
<evidence type="ECO:0000259" key="1">
    <source>
        <dbReference type="PROSITE" id="PS51977"/>
    </source>
</evidence>
<dbReference type="CDD" id="cd07996">
    <property type="entry name" value="WGR_MMR_like"/>
    <property type="match status" value="1"/>
</dbReference>
<name>A0A6S6SY97_9BACT</name>